<dbReference type="FunFam" id="1.10.8.60:FF:000013">
    <property type="entry name" value="DNA polymerase III subunit gamma/tau"/>
    <property type="match status" value="1"/>
</dbReference>
<accession>A0A2P6PC55</accession>
<evidence type="ECO:0000256" key="1">
    <source>
        <dbReference type="ARBA" id="ARBA00006360"/>
    </source>
</evidence>
<evidence type="ECO:0000313" key="7">
    <source>
        <dbReference type="EMBL" id="PRQ19510.1"/>
    </source>
</evidence>
<dbReference type="GO" id="GO:0046872">
    <property type="term" value="F:metal ion binding"/>
    <property type="evidence" value="ECO:0007669"/>
    <property type="project" value="UniProtKB-KW"/>
</dbReference>
<keyword evidence="2" id="KW-0479">Metal-binding</keyword>
<dbReference type="OMA" id="RDADICM"/>
<organism evidence="7 8">
    <name type="scientific">Rosa chinensis</name>
    <name type="common">China rose</name>
    <dbReference type="NCBI Taxonomy" id="74649"/>
    <lineage>
        <taxon>Eukaryota</taxon>
        <taxon>Viridiplantae</taxon>
        <taxon>Streptophyta</taxon>
        <taxon>Embryophyta</taxon>
        <taxon>Tracheophyta</taxon>
        <taxon>Spermatophyta</taxon>
        <taxon>Magnoliopsida</taxon>
        <taxon>eudicotyledons</taxon>
        <taxon>Gunneridae</taxon>
        <taxon>Pentapetalae</taxon>
        <taxon>rosids</taxon>
        <taxon>fabids</taxon>
        <taxon>Rosales</taxon>
        <taxon>Rosaceae</taxon>
        <taxon>Rosoideae</taxon>
        <taxon>Rosoideae incertae sedis</taxon>
        <taxon>Rosa</taxon>
    </lineage>
</organism>
<comment type="caution">
    <text evidence="7">The sequence shown here is derived from an EMBL/GenBank/DDBJ whole genome shotgun (WGS) entry which is preliminary data.</text>
</comment>
<dbReference type="Gene3D" id="1.10.8.60">
    <property type="match status" value="1"/>
</dbReference>
<proteinExistence type="inferred from homology"/>
<dbReference type="Proteomes" id="UP000238479">
    <property type="component" value="Chromosome 7"/>
</dbReference>
<dbReference type="GO" id="GO:0003887">
    <property type="term" value="F:DNA-directed DNA polymerase activity"/>
    <property type="evidence" value="ECO:0007669"/>
    <property type="project" value="UniProtKB-KW"/>
</dbReference>
<dbReference type="GO" id="GO:0006281">
    <property type="term" value="P:DNA repair"/>
    <property type="evidence" value="ECO:0007669"/>
    <property type="project" value="TreeGrafter"/>
</dbReference>
<evidence type="ECO:0000256" key="2">
    <source>
        <dbReference type="ARBA" id="ARBA00022723"/>
    </source>
</evidence>
<dbReference type="Gramene" id="PRQ19510">
    <property type="protein sequence ID" value="PRQ19510"/>
    <property type="gene ID" value="RchiOBHm_Chr7g0217971"/>
</dbReference>
<comment type="similarity">
    <text evidence="1">Belongs to the DnaX/STICHEL family.</text>
</comment>
<dbReference type="SUPFAM" id="SSF52540">
    <property type="entry name" value="P-loop containing nucleoside triphosphate hydrolases"/>
    <property type="match status" value="1"/>
</dbReference>
<evidence type="ECO:0000313" key="8">
    <source>
        <dbReference type="Proteomes" id="UP000238479"/>
    </source>
</evidence>
<dbReference type="InterPro" id="IPR027417">
    <property type="entry name" value="P-loop_NTPase"/>
</dbReference>
<dbReference type="Pfam" id="PF13177">
    <property type="entry name" value="DNA_pol3_delta2"/>
    <property type="match status" value="1"/>
</dbReference>
<reference evidence="7 8" key="1">
    <citation type="journal article" date="2018" name="Nat. Genet.">
        <title>The Rosa genome provides new insights in the design of modern roses.</title>
        <authorList>
            <person name="Bendahmane M."/>
        </authorList>
    </citation>
    <scope>NUCLEOTIDE SEQUENCE [LARGE SCALE GENOMIC DNA]</scope>
    <source>
        <strain evidence="8">cv. Old Blush</strain>
    </source>
</reference>
<keyword evidence="8" id="KW-1185">Reference proteome</keyword>
<dbReference type="AlphaFoldDB" id="A0A2P6PC55"/>
<sequence length="236" mass="25830">MVIKAITNAIQQNKIAPLYLFYGARGSGKTSIAIILALALNCESSSFIKPCWKCQGCSRSLSIMELCSGSTVAGFKRIRKLLQSISSLQATPGFKVFILEECESFSTEAWDELSGIANGAYNAGVVFILITTNADMVPRTISSRCQKFFFPKLRDTDIMLKLTRIAAQEGIRIEKEAIKLVTTKAQGSLREAENILDQLILLGPKITSSMAQQLVGGPFFKTFYSLLELSIPNGVN</sequence>
<keyword evidence="3" id="KW-0547">Nucleotide-binding</keyword>
<dbReference type="Pfam" id="PF22608">
    <property type="entry name" value="DNAX_ATPase_lid"/>
    <property type="match status" value="1"/>
</dbReference>
<keyword evidence="7" id="KW-0239">DNA-directed DNA polymerase</keyword>
<keyword evidence="7" id="KW-0808">Transferase</keyword>
<evidence type="ECO:0000256" key="3">
    <source>
        <dbReference type="ARBA" id="ARBA00022741"/>
    </source>
</evidence>
<dbReference type="GO" id="GO:0006261">
    <property type="term" value="P:DNA-templated DNA replication"/>
    <property type="evidence" value="ECO:0007669"/>
    <property type="project" value="TreeGrafter"/>
</dbReference>
<dbReference type="GO" id="GO:0005663">
    <property type="term" value="C:DNA replication factor C complex"/>
    <property type="evidence" value="ECO:0007669"/>
    <property type="project" value="TreeGrafter"/>
</dbReference>
<dbReference type="STRING" id="74649.A0A2P6PC55"/>
<dbReference type="PANTHER" id="PTHR11669">
    <property type="entry name" value="REPLICATION FACTOR C / DNA POLYMERASE III GAMMA-TAU SUBUNIT"/>
    <property type="match status" value="1"/>
</dbReference>
<dbReference type="CDD" id="cd18137">
    <property type="entry name" value="HLD_clamp_pol_III_gamma_tau"/>
    <property type="match status" value="1"/>
</dbReference>
<gene>
    <name evidence="7" type="ORF">RchiOBHm_Chr7g0217971</name>
</gene>
<dbReference type="EMBL" id="PDCK01000045">
    <property type="protein sequence ID" value="PRQ19510.1"/>
    <property type="molecule type" value="Genomic_DNA"/>
</dbReference>
<dbReference type="GO" id="GO:0005524">
    <property type="term" value="F:ATP binding"/>
    <property type="evidence" value="ECO:0007669"/>
    <property type="project" value="UniProtKB-KW"/>
</dbReference>
<evidence type="ECO:0000256" key="5">
    <source>
        <dbReference type="ARBA" id="ARBA00022840"/>
    </source>
</evidence>
<dbReference type="InterPro" id="IPR050238">
    <property type="entry name" value="DNA_Rep/Repair_Clamp_Loader"/>
</dbReference>
<feature type="domain" description="DNA polymerase III subunit gamma/tau helical lid" evidence="6">
    <location>
        <begin position="158"/>
        <end position="203"/>
    </location>
</feature>
<evidence type="ECO:0000256" key="4">
    <source>
        <dbReference type="ARBA" id="ARBA00022833"/>
    </source>
</evidence>
<protein>
    <submittedName>
        <fullName evidence="7">Putative DNA-directed DNA polymerase</fullName>
        <ecNumber evidence="7">2.7.7.7</ecNumber>
    </submittedName>
</protein>
<keyword evidence="4" id="KW-0862">Zinc</keyword>
<dbReference type="EC" id="2.7.7.7" evidence="7"/>
<name>A0A2P6PC55_ROSCH</name>
<keyword evidence="5" id="KW-0067">ATP-binding</keyword>
<evidence type="ECO:0000259" key="6">
    <source>
        <dbReference type="Pfam" id="PF22608"/>
    </source>
</evidence>
<dbReference type="InterPro" id="IPR045085">
    <property type="entry name" value="HLD_clamp_pol_III_gamma_tau"/>
</dbReference>
<dbReference type="GO" id="GO:0003689">
    <property type="term" value="F:DNA clamp loader activity"/>
    <property type="evidence" value="ECO:0007669"/>
    <property type="project" value="TreeGrafter"/>
</dbReference>
<keyword evidence="7" id="KW-0548">Nucleotidyltransferase</keyword>
<dbReference type="Gene3D" id="3.40.50.300">
    <property type="entry name" value="P-loop containing nucleotide triphosphate hydrolases"/>
    <property type="match status" value="1"/>
</dbReference>
<dbReference type="PANTHER" id="PTHR11669:SF51">
    <property type="entry name" value="AAA+ ATPASE DOMAIN-CONTAINING PROTEIN"/>
    <property type="match status" value="1"/>
</dbReference>